<evidence type="ECO:0000313" key="1">
    <source>
        <dbReference type="EMBL" id="RAW32346.1"/>
    </source>
</evidence>
<comment type="caution">
    <text evidence="1">The sequence shown here is derived from an EMBL/GenBank/DDBJ whole genome shotgun (WGS) entry which is preliminary data.</text>
</comment>
<dbReference type="Proteomes" id="UP000251314">
    <property type="component" value="Unassembled WGS sequence"/>
</dbReference>
<keyword evidence="2" id="KW-1185">Reference proteome</keyword>
<organism evidence="1 2">
    <name type="scientific">Phytophthora cactorum</name>
    <dbReference type="NCBI Taxonomy" id="29920"/>
    <lineage>
        <taxon>Eukaryota</taxon>
        <taxon>Sar</taxon>
        <taxon>Stramenopiles</taxon>
        <taxon>Oomycota</taxon>
        <taxon>Peronosporomycetes</taxon>
        <taxon>Peronosporales</taxon>
        <taxon>Peronosporaceae</taxon>
        <taxon>Phytophthora</taxon>
    </lineage>
</organism>
<dbReference type="VEuPathDB" id="FungiDB:PC110_g11306"/>
<sequence length="57" mass="5971">MEMMDCRKLGSTPAMAPLETLGCSDTANSAHSTAAVFKLDPTNILPLDSKMATGKEA</sequence>
<gene>
    <name evidence="1" type="ORF">PC110_g11306</name>
</gene>
<dbReference type="EMBL" id="MJFZ01000281">
    <property type="protein sequence ID" value="RAW32346.1"/>
    <property type="molecule type" value="Genomic_DNA"/>
</dbReference>
<dbReference type="AlphaFoldDB" id="A0A329S8T0"/>
<name>A0A329S8T0_9STRA</name>
<reference evidence="1 2" key="1">
    <citation type="submission" date="2018-01" db="EMBL/GenBank/DDBJ databases">
        <title>Draft genome of the strawberry crown rot pathogen Phytophthora cactorum.</title>
        <authorList>
            <person name="Armitage A.D."/>
            <person name="Lysoe E."/>
            <person name="Nellist C.F."/>
            <person name="Harrison R.J."/>
            <person name="Brurberg M.B."/>
        </authorList>
    </citation>
    <scope>NUCLEOTIDE SEQUENCE [LARGE SCALE GENOMIC DNA]</scope>
    <source>
        <strain evidence="1 2">10300</strain>
    </source>
</reference>
<proteinExistence type="predicted"/>
<evidence type="ECO:0000313" key="2">
    <source>
        <dbReference type="Proteomes" id="UP000251314"/>
    </source>
</evidence>
<accession>A0A329S8T0</accession>
<protein>
    <submittedName>
        <fullName evidence="1">Uncharacterized protein</fullName>
    </submittedName>
</protein>